<dbReference type="SMART" id="SM00710">
    <property type="entry name" value="PbH1"/>
    <property type="match status" value="8"/>
</dbReference>
<evidence type="ECO:0000313" key="2">
    <source>
        <dbReference type="EMBL" id="GGG04889.1"/>
    </source>
</evidence>
<comment type="caution">
    <text evidence="2">The sequence shown here is derived from an EMBL/GenBank/DDBJ whole genome shotgun (WGS) entry which is preliminary data.</text>
</comment>
<accession>A0ABQ1VY26</accession>
<gene>
    <name evidence="2" type="ORF">GCM10010913_28440</name>
</gene>
<name>A0ABQ1VY26_9BACL</name>
<dbReference type="EMBL" id="BMIW01000020">
    <property type="protein sequence ID" value="GGG04889.1"/>
    <property type="molecule type" value="Genomic_DNA"/>
</dbReference>
<evidence type="ECO:0000313" key="3">
    <source>
        <dbReference type="Proteomes" id="UP000608420"/>
    </source>
</evidence>
<dbReference type="InterPro" id="IPR012334">
    <property type="entry name" value="Pectin_lyas_fold"/>
</dbReference>
<sequence>MTIDIKEAGAQGDGLTDDSAIFTQVLHQAAERKGLTRIIIPSGTYRLLVKHPLQLHSNVRLIGRDKPVLKFTVEPPKSSGYETMMISGRHVLIDGVIIDGEDRFIRGIGIHPGSANVAITNSVIQNMRQGTDPDSPLYSAVVSGIMIYGDTADIRITSSLITRIHAMNQQPVARGIMVWNASGASPAKRVMISDNEISYISPREDADGIFFDISSAPAELSDSIIENNRIHHSAKRGIKISAPGVIVRNNHITNPYSGDNRYQTDISEPLPQDMYSAISVYASHVTLIGNIIDGTGSYYAAIEADFEALQHLVIENNKITGGNDVEAQKMTTGIRLGAVRHSRIRDNWIRDVNTGIRAEDAQALKGILSENHVSELME</sequence>
<proteinExistence type="predicted"/>
<evidence type="ECO:0000259" key="1">
    <source>
        <dbReference type="Pfam" id="PF12708"/>
    </source>
</evidence>
<dbReference type="Proteomes" id="UP000608420">
    <property type="component" value="Unassembled WGS sequence"/>
</dbReference>
<protein>
    <recommendedName>
        <fullName evidence="1">Rhamnogalacturonase A/B/Epimerase-like pectate lyase domain-containing protein</fullName>
    </recommendedName>
</protein>
<reference evidence="3" key="1">
    <citation type="journal article" date="2019" name="Int. J. Syst. Evol. Microbiol.">
        <title>The Global Catalogue of Microorganisms (GCM) 10K type strain sequencing project: providing services to taxonomists for standard genome sequencing and annotation.</title>
        <authorList>
            <consortium name="The Broad Institute Genomics Platform"/>
            <consortium name="The Broad Institute Genome Sequencing Center for Infectious Disease"/>
            <person name="Wu L."/>
            <person name="Ma J."/>
        </authorList>
    </citation>
    <scope>NUCLEOTIDE SEQUENCE [LARGE SCALE GENOMIC DNA]</scope>
    <source>
        <strain evidence="3">CGMCC 1.15420</strain>
    </source>
</reference>
<dbReference type="Gene3D" id="2.160.20.10">
    <property type="entry name" value="Single-stranded right-handed beta-helix, Pectin lyase-like"/>
    <property type="match status" value="1"/>
</dbReference>
<organism evidence="2 3">
    <name type="scientific">Paenibacillus aceti</name>
    <dbReference type="NCBI Taxonomy" id="1820010"/>
    <lineage>
        <taxon>Bacteria</taxon>
        <taxon>Bacillati</taxon>
        <taxon>Bacillota</taxon>
        <taxon>Bacilli</taxon>
        <taxon>Bacillales</taxon>
        <taxon>Paenibacillaceae</taxon>
        <taxon>Paenibacillus</taxon>
    </lineage>
</organism>
<dbReference type="InterPro" id="IPR011050">
    <property type="entry name" value="Pectin_lyase_fold/virulence"/>
</dbReference>
<dbReference type="Pfam" id="PF12708">
    <property type="entry name" value="Pect-lyase_RHGA_epim"/>
    <property type="match status" value="1"/>
</dbReference>
<feature type="domain" description="Rhamnogalacturonase A/B/Epimerase-like pectate lyase" evidence="1">
    <location>
        <begin position="3"/>
        <end position="257"/>
    </location>
</feature>
<dbReference type="SUPFAM" id="SSF51126">
    <property type="entry name" value="Pectin lyase-like"/>
    <property type="match status" value="1"/>
</dbReference>
<dbReference type="InterPro" id="IPR024535">
    <property type="entry name" value="RHGA/B-epi-like_pectate_lyase"/>
</dbReference>
<dbReference type="InterPro" id="IPR006626">
    <property type="entry name" value="PbH1"/>
</dbReference>
<keyword evidence="3" id="KW-1185">Reference proteome</keyword>